<keyword evidence="1" id="KW-0812">Transmembrane</keyword>
<protein>
    <recommendedName>
        <fullName evidence="6">Bypass-of-forespore protein C</fullName>
    </recommendedName>
</protein>
<feature type="transmembrane region" description="Helical" evidence="1">
    <location>
        <begin position="12"/>
        <end position="30"/>
    </location>
</feature>
<proteinExistence type="predicted"/>
<dbReference type="Pfam" id="PF08955">
    <property type="entry name" value="BofC_C"/>
    <property type="match status" value="1"/>
</dbReference>
<comment type="caution">
    <text evidence="4">The sequence shown here is derived from an EMBL/GenBank/DDBJ whole genome shotgun (WGS) entry which is preliminary data.</text>
</comment>
<keyword evidence="1" id="KW-1133">Transmembrane helix</keyword>
<dbReference type="Pfam" id="PF08977">
    <property type="entry name" value="BOFC_N"/>
    <property type="match status" value="1"/>
</dbReference>
<organism evidence="4 5">
    <name type="scientific">Alkalihalobacillus alcalophilus ATCC 27647 = CGMCC 1.3604</name>
    <dbReference type="NCBI Taxonomy" id="1218173"/>
    <lineage>
        <taxon>Bacteria</taxon>
        <taxon>Bacillati</taxon>
        <taxon>Bacillota</taxon>
        <taxon>Bacilli</taxon>
        <taxon>Bacillales</taxon>
        <taxon>Bacillaceae</taxon>
        <taxon>Alkalihalobacillus</taxon>
    </lineage>
</organism>
<evidence type="ECO:0008006" key="6">
    <source>
        <dbReference type="Google" id="ProtNLM"/>
    </source>
</evidence>
<dbReference type="EMBL" id="JALP01000221">
    <property type="protein sequence ID" value="THG89512.1"/>
    <property type="molecule type" value="Genomic_DNA"/>
</dbReference>
<sequence>MKVMKYLTTKKEYPIILFLIVIMVSTIFYLQGDADESVKKSETENVGAFAPLTMNVKLERIYLDGGKSEEAIEETIWSVEDFWAHYDEWELINQNQEEILFRMEIDDISPIVKINGYFGLSENGYLQMFEGKPEEEQIIQSFFQIDTEKLETYQQHELKEGIRIENKEQYKQILDVLKNLEKAGV</sequence>
<evidence type="ECO:0000313" key="5">
    <source>
        <dbReference type="Proteomes" id="UP000297014"/>
    </source>
</evidence>
<evidence type="ECO:0000259" key="3">
    <source>
        <dbReference type="Pfam" id="PF08977"/>
    </source>
</evidence>
<evidence type="ECO:0000259" key="2">
    <source>
        <dbReference type="Pfam" id="PF08955"/>
    </source>
</evidence>
<dbReference type="Gene3D" id="3.10.20.420">
    <property type="entry name" value="Bypass-of-forespore C, N-terminal domain"/>
    <property type="match status" value="1"/>
</dbReference>
<dbReference type="Gene3D" id="3.30.70.1740">
    <property type="entry name" value="Bypass-of-forespore C, C-terminal domain"/>
    <property type="match status" value="1"/>
</dbReference>
<keyword evidence="1" id="KW-0472">Membrane</keyword>
<gene>
    <name evidence="4" type="ORF">AJ85_17125</name>
</gene>
<dbReference type="InterPro" id="IPR015071">
    <property type="entry name" value="BOFC_N"/>
</dbReference>
<accession>A0A4V3X8A5</accession>
<feature type="domain" description="Bypass-of-forespore C N-terminal" evidence="3">
    <location>
        <begin position="54"/>
        <end position="102"/>
    </location>
</feature>
<reference evidence="4 5" key="1">
    <citation type="submission" date="2014-01" db="EMBL/GenBank/DDBJ databases">
        <title>Draft genome sequencing of Bacillus alcalophilus CGMCC 1.3604.</title>
        <authorList>
            <person name="Yang J."/>
            <person name="Diao L."/>
            <person name="Yang S."/>
        </authorList>
    </citation>
    <scope>NUCLEOTIDE SEQUENCE [LARGE SCALE GENOMIC DNA]</scope>
    <source>
        <strain evidence="4 5">CGMCC 1.3604</strain>
    </source>
</reference>
<evidence type="ECO:0000256" key="1">
    <source>
        <dbReference type="SAM" id="Phobius"/>
    </source>
</evidence>
<dbReference type="OrthoDB" id="2678751at2"/>
<dbReference type="InterPro" id="IPR038118">
    <property type="entry name" value="BOFC_N_sf"/>
</dbReference>
<dbReference type="InterPro" id="IPR038117">
    <property type="entry name" value="BofC_C_sf"/>
</dbReference>
<name>A0A4V3X8A5_ALKAL</name>
<feature type="domain" description="Bypass of forespore C C-terminal" evidence="2">
    <location>
        <begin position="106"/>
        <end position="178"/>
    </location>
</feature>
<dbReference type="RefSeq" id="WP_003323606.1">
    <property type="nucleotide sequence ID" value="NZ_JALP01000221.1"/>
</dbReference>
<dbReference type="Proteomes" id="UP000297014">
    <property type="component" value="Unassembled WGS sequence"/>
</dbReference>
<dbReference type="InterPro" id="IPR015050">
    <property type="entry name" value="BofC_C"/>
</dbReference>
<evidence type="ECO:0000313" key="4">
    <source>
        <dbReference type="EMBL" id="THG89512.1"/>
    </source>
</evidence>
<dbReference type="AlphaFoldDB" id="A0A4V3X8A5"/>